<dbReference type="GeneID" id="92182388"/>
<evidence type="ECO:0000256" key="1">
    <source>
        <dbReference type="SAM" id="Phobius"/>
    </source>
</evidence>
<keyword evidence="1" id="KW-0472">Membrane</keyword>
<dbReference type="KEGG" id="kne:92182388"/>
<feature type="transmembrane region" description="Helical" evidence="1">
    <location>
        <begin position="170"/>
        <end position="190"/>
    </location>
</feature>
<organism evidence="3 4">
    <name type="scientific">Kwoniella newhampshirensis</name>
    <dbReference type="NCBI Taxonomy" id="1651941"/>
    <lineage>
        <taxon>Eukaryota</taxon>
        <taxon>Fungi</taxon>
        <taxon>Dikarya</taxon>
        <taxon>Basidiomycota</taxon>
        <taxon>Agaricomycotina</taxon>
        <taxon>Tremellomycetes</taxon>
        <taxon>Tremellales</taxon>
        <taxon>Cryptococcaceae</taxon>
        <taxon>Kwoniella</taxon>
    </lineage>
</organism>
<protein>
    <recommendedName>
        <fullName evidence="2">DUF6534 domain-containing protein</fullName>
    </recommendedName>
</protein>
<feature type="transmembrane region" description="Helical" evidence="1">
    <location>
        <begin position="20"/>
        <end position="45"/>
    </location>
</feature>
<evidence type="ECO:0000259" key="2">
    <source>
        <dbReference type="Pfam" id="PF20152"/>
    </source>
</evidence>
<feature type="transmembrane region" description="Helical" evidence="1">
    <location>
        <begin position="211"/>
        <end position="230"/>
    </location>
</feature>
<feature type="domain" description="DUF6534" evidence="2">
    <location>
        <begin position="175"/>
        <end position="261"/>
    </location>
</feature>
<reference evidence="3 4" key="1">
    <citation type="journal article" date="2024" name="bioRxiv">
        <title>Comparative genomics of Cryptococcus and Kwoniella reveals pathogenesis evolution and contrasting karyotype dynamics via intercentromeric recombination or chromosome fusion.</title>
        <authorList>
            <person name="Coelho M.A."/>
            <person name="David-Palma M."/>
            <person name="Shea T."/>
            <person name="Bowers K."/>
            <person name="McGinley-Smith S."/>
            <person name="Mohammad A.W."/>
            <person name="Gnirke A."/>
            <person name="Yurkov A.M."/>
            <person name="Nowrousian M."/>
            <person name="Sun S."/>
            <person name="Cuomo C.A."/>
            <person name="Heitman J."/>
        </authorList>
    </citation>
    <scope>NUCLEOTIDE SEQUENCE [LARGE SCALE GENOMIC DNA]</scope>
    <source>
        <strain evidence="3 4">CBS 13917</strain>
    </source>
</reference>
<comment type="caution">
    <text evidence="3">The sequence shown here is derived from an EMBL/GenBank/DDBJ whole genome shotgun (WGS) entry which is preliminary data.</text>
</comment>
<dbReference type="EMBL" id="JBCAWK010000009">
    <property type="protein sequence ID" value="KAK8849794.1"/>
    <property type="molecule type" value="Genomic_DNA"/>
</dbReference>
<dbReference type="PANTHER" id="PTHR40465:SF1">
    <property type="entry name" value="DUF6534 DOMAIN-CONTAINING PROTEIN"/>
    <property type="match status" value="1"/>
</dbReference>
<evidence type="ECO:0000313" key="4">
    <source>
        <dbReference type="Proteomes" id="UP001388673"/>
    </source>
</evidence>
<dbReference type="Proteomes" id="UP001388673">
    <property type="component" value="Unassembled WGS sequence"/>
</dbReference>
<accession>A0AAW0YJI4</accession>
<feature type="transmembrane region" description="Helical" evidence="1">
    <location>
        <begin position="236"/>
        <end position="256"/>
    </location>
</feature>
<dbReference type="Pfam" id="PF20152">
    <property type="entry name" value="DUF6534"/>
    <property type="match status" value="1"/>
</dbReference>
<dbReference type="RefSeq" id="XP_066801682.1">
    <property type="nucleotide sequence ID" value="XM_066948223.1"/>
</dbReference>
<proteinExistence type="predicted"/>
<name>A0AAW0YJI4_9TREE</name>
<dbReference type="InterPro" id="IPR045339">
    <property type="entry name" value="DUF6534"/>
</dbReference>
<feature type="transmembrane region" description="Helical" evidence="1">
    <location>
        <begin position="127"/>
        <end position="150"/>
    </location>
</feature>
<sequence length="342" mass="38000">MSDEEQMARLKVTSNPGSNLGPLVLGLGVDAILLGICFHQFIHYCGHHTKEVIHVRLLVYLACIGALAATIFTWATSMHMFVYNYGQYEQFTSCDWIAWYGVLDPLTKLSVQAFYAERAWRINKRNYFILVAIGICLCGSLTGSVGYTIIARTKHMAQFDTITNVFFYLWPGSCICADVLITSSIMIGLYRSRSGYEHTDVLVRKLMRISLEAQVPPTIVALLFFAQFASTSMTSIVQFIAIIHPKVYLTGCLAVLNSRESMRERKTTYVVASGSGALGSSCSRLTKGAISITTETYVHSDGGSVPAKENYDCPFVDTHDVVEMAERGDLDTPDQEKKFVLE</sequence>
<feature type="transmembrane region" description="Helical" evidence="1">
    <location>
        <begin position="57"/>
        <end position="76"/>
    </location>
</feature>
<keyword evidence="1" id="KW-1133">Transmembrane helix</keyword>
<keyword evidence="4" id="KW-1185">Reference proteome</keyword>
<dbReference type="PANTHER" id="PTHR40465">
    <property type="entry name" value="CHROMOSOME 1, WHOLE GENOME SHOTGUN SEQUENCE"/>
    <property type="match status" value="1"/>
</dbReference>
<dbReference type="AlphaFoldDB" id="A0AAW0YJI4"/>
<keyword evidence="1" id="KW-0812">Transmembrane</keyword>
<gene>
    <name evidence="3" type="ORF">IAR55_005130</name>
</gene>
<evidence type="ECO:0000313" key="3">
    <source>
        <dbReference type="EMBL" id="KAK8849794.1"/>
    </source>
</evidence>